<accession>V6DK47</accession>
<dbReference type="EMBL" id="CBVR010000010">
    <property type="protein sequence ID" value="CDK35043.1"/>
    <property type="molecule type" value="Genomic_DNA"/>
</dbReference>
<name>V6DK47_9LACO</name>
<gene>
    <name evidence="1" type="ORF">LSCP400_08491</name>
</gene>
<sequence>MSKKKPYSDERWWKFVDWGNTVFDDSEVTDEDRKKSERIKKEILDAAEKGKINLKPKGWVPWDDSNE</sequence>
<reference evidence="1" key="2">
    <citation type="journal article" date="2014" name="Genome Announc.">
        <title>Draft Genome Sequence of a Novel Lactobacillus salivarius Strain Isolated from Piglet.</title>
        <authorList>
            <person name="Mackenzie D.A."/>
            <person name="McLay K."/>
            <person name="Roos S."/>
            <person name="Walter J."/>
            <person name="Swarbreck D."/>
            <person name="Drou N."/>
            <person name="Crossman L.C."/>
            <person name="Juge N."/>
        </authorList>
    </citation>
    <scope>NUCLEOTIDE SEQUENCE [LARGE SCALE GENOMIC DNA]</scope>
    <source>
        <strain>cp400</strain>
    </source>
</reference>
<protein>
    <submittedName>
        <fullName evidence="1">Uncharacterized protein</fullName>
    </submittedName>
</protein>
<comment type="caution">
    <text evidence="1">The sequence shown here is derived from an EMBL/GenBank/DDBJ whole genome shotgun (WGS) entry which is preliminary data.</text>
</comment>
<organism evidence="1">
    <name type="scientific">Ligilactobacillus salivarius cp400</name>
    <dbReference type="NCBI Taxonomy" id="1273133"/>
    <lineage>
        <taxon>Bacteria</taxon>
        <taxon>Bacillati</taxon>
        <taxon>Bacillota</taxon>
        <taxon>Bacilli</taxon>
        <taxon>Lactobacillales</taxon>
        <taxon>Lactobacillaceae</taxon>
        <taxon>Ligilactobacillus</taxon>
    </lineage>
</organism>
<reference evidence="1" key="1">
    <citation type="submission" date="2013-10" db="EMBL/GenBank/DDBJ databases">
        <authorList>
            <person name="Crossman L."/>
        </authorList>
    </citation>
    <scope>NUCLEOTIDE SEQUENCE</scope>
</reference>
<evidence type="ECO:0000313" key="1">
    <source>
        <dbReference type="EMBL" id="CDK35043.1"/>
    </source>
</evidence>
<proteinExistence type="predicted"/>
<dbReference type="AlphaFoldDB" id="V6DK47"/>